<dbReference type="Gene3D" id="1.10.260.40">
    <property type="entry name" value="lambda repressor-like DNA-binding domains"/>
    <property type="match status" value="1"/>
</dbReference>
<dbReference type="EMBL" id="BK015545">
    <property type="protein sequence ID" value="DAE12232.1"/>
    <property type="molecule type" value="Genomic_DNA"/>
</dbReference>
<dbReference type="InterPro" id="IPR010982">
    <property type="entry name" value="Lambda_DNA-bd_dom_sf"/>
</dbReference>
<dbReference type="CDD" id="cd00093">
    <property type="entry name" value="HTH_XRE"/>
    <property type="match status" value="1"/>
</dbReference>
<organism evidence="2">
    <name type="scientific">Myoviridae sp. ctuAx8</name>
    <dbReference type="NCBI Taxonomy" id="2825199"/>
    <lineage>
        <taxon>Viruses</taxon>
        <taxon>Duplodnaviria</taxon>
        <taxon>Heunggongvirae</taxon>
        <taxon>Uroviricota</taxon>
        <taxon>Caudoviricetes</taxon>
    </lineage>
</organism>
<protein>
    <submittedName>
        <fullName evidence="2">Helix-turn-helix domain protein</fullName>
    </submittedName>
</protein>
<evidence type="ECO:0000259" key="1">
    <source>
        <dbReference type="PROSITE" id="PS50943"/>
    </source>
</evidence>
<accession>A0A8S5PZT3</accession>
<proteinExistence type="predicted"/>
<dbReference type="PROSITE" id="PS50943">
    <property type="entry name" value="HTH_CROC1"/>
    <property type="match status" value="1"/>
</dbReference>
<dbReference type="SUPFAM" id="SSF47413">
    <property type="entry name" value="lambda repressor-like DNA-binding domains"/>
    <property type="match status" value="1"/>
</dbReference>
<evidence type="ECO:0000313" key="2">
    <source>
        <dbReference type="EMBL" id="DAE12232.1"/>
    </source>
</evidence>
<feature type="domain" description="HTH cro/C1-type" evidence="1">
    <location>
        <begin position="7"/>
        <end position="61"/>
    </location>
</feature>
<dbReference type="Pfam" id="PF13443">
    <property type="entry name" value="HTH_26"/>
    <property type="match status" value="1"/>
</dbReference>
<name>A0A8S5PZT3_9CAUD</name>
<dbReference type="InterPro" id="IPR001387">
    <property type="entry name" value="Cro/C1-type_HTH"/>
</dbReference>
<dbReference type="SMART" id="SM00530">
    <property type="entry name" value="HTH_XRE"/>
    <property type="match status" value="1"/>
</dbReference>
<sequence length="123" mass="13972">MTREEYLKQLIIEDSGTLKDFAKKINMPYTTLYSISRNVGGASIDNILKICKVLGISADDLAEMEGVEDTPKGYYTNNETSKYAEMLRTRPNARLLFSAAKDISKEDMEKAVEYIEFLKSKNK</sequence>
<dbReference type="GO" id="GO:0003677">
    <property type="term" value="F:DNA binding"/>
    <property type="evidence" value="ECO:0007669"/>
    <property type="project" value="InterPro"/>
</dbReference>
<reference evidence="2" key="1">
    <citation type="journal article" date="2021" name="Proc. Natl. Acad. Sci. U.S.A.">
        <title>A Catalog of Tens of Thousands of Viruses from Human Metagenomes Reveals Hidden Associations with Chronic Diseases.</title>
        <authorList>
            <person name="Tisza M.J."/>
            <person name="Buck C.B."/>
        </authorList>
    </citation>
    <scope>NUCLEOTIDE SEQUENCE</scope>
    <source>
        <strain evidence="2">CtuAx8</strain>
    </source>
</reference>